<dbReference type="EMBL" id="JBJKFK010000037">
    <property type="protein sequence ID" value="KAL3320672.1"/>
    <property type="molecule type" value="Genomic_DNA"/>
</dbReference>
<feature type="compositionally biased region" description="Basic and acidic residues" evidence="8">
    <location>
        <begin position="118"/>
        <end position="129"/>
    </location>
</feature>
<keyword evidence="4" id="KW-0645">Protease</keyword>
<evidence type="ECO:0000313" key="11">
    <source>
        <dbReference type="Proteomes" id="UP001626550"/>
    </source>
</evidence>
<keyword evidence="5" id="KW-0833">Ubl conjugation pathway</keyword>
<evidence type="ECO:0000256" key="6">
    <source>
        <dbReference type="ARBA" id="ARBA00022801"/>
    </source>
</evidence>
<dbReference type="PROSITE" id="PS00973">
    <property type="entry name" value="USP_2"/>
    <property type="match status" value="1"/>
</dbReference>
<protein>
    <recommendedName>
        <fullName evidence="3">ubiquitinyl hydrolase 1</fullName>
        <ecNumber evidence="3">3.4.19.12</ecNumber>
    </recommendedName>
</protein>
<dbReference type="GO" id="GO:0004843">
    <property type="term" value="F:cysteine-type deubiquitinase activity"/>
    <property type="evidence" value="ECO:0007669"/>
    <property type="project" value="UniProtKB-EC"/>
</dbReference>
<comment type="similarity">
    <text evidence="2">Belongs to the peptidase C19 family.</text>
</comment>
<evidence type="ECO:0000256" key="3">
    <source>
        <dbReference type="ARBA" id="ARBA00012759"/>
    </source>
</evidence>
<dbReference type="PANTHER" id="PTHR24006">
    <property type="entry name" value="UBIQUITIN CARBOXYL-TERMINAL HYDROLASE"/>
    <property type="match status" value="1"/>
</dbReference>
<dbReference type="InterPro" id="IPR028889">
    <property type="entry name" value="USP"/>
</dbReference>
<accession>A0ABD2QMC3</accession>
<gene>
    <name evidence="10" type="primary">USP16</name>
    <name evidence="10" type="ORF">Ciccas_000644</name>
</gene>
<evidence type="ECO:0000256" key="2">
    <source>
        <dbReference type="ARBA" id="ARBA00009085"/>
    </source>
</evidence>
<organism evidence="10 11">
    <name type="scientific">Cichlidogyrus casuarinus</name>
    <dbReference type="NCBI Taxonomy" id="1844966"/>
    <lineage>
        <taxon>Eukaryota</taxon>
        <taxon>Metazoa</taxon>
        <taxon>Spiralia</taxon>
        <taxon>Lophotrochozoa</taxon>
        <taxon>Platyhelminthes</taxon>
        <taxon>Monogenea</taxon>
        <taxon>Monopisthocotylea</taxon>
        <taxon>Dactylogyridea</taxon>
        <taxon>Ancyrocephalidae</taxon>
        <taxon>Cichlidogyrus</taxon>
    </lineage>
</organism>
<evidence type="ECO:0000256" key="1">
    <source>
        <dbReference type="ARBA" id="ARBA00000707"/>
    </source>
</evidence>
<evidence type="ECO:0000259" key="9">
    <source>
        <dbReference type="PROSITE" id="PS50235"/>
    </source>
</evidence>
<dbReference type="EC" id="3.4.19.12" evidence="3"/>
<evidence type="ECO:0000256" key="5">
    <source>
        <dbReference type="ARBA" id="ARBA00022786"/>
    </source>
</evidence>
<keyword evidence="7" id="KW-0788">Thiol protease</keyword>
<evidence type="ECO:0000313" key="10">
    <source>
        <dbReference type="EMBL" id="KAL3320672.1"/>
    </source>
</evidence>
<dbReference type="InterPro" id="IPR001394">
    <property type="entry name" value="Peptidase_C19_UCH"/>
</dbReference>
<dbReference type="Gene3D" id="3.90.70.10">
    <property type="entry name" value="Cysteine proteinases"/>
    <property type="match status" value="1"/>
</dbReference>
<dbReference type="SUPFAM" id="SSF54001">
    <property type="entry name" value="Cysteine proteinases"/>
    <property type="match status" value="1"/>
</dbReference>
<dbReference type="InterPro" id="IPR050164">
    <property type="entry name" value="Peptidase_C19"/>
</dbReference>
<feature type="domain" description="USP" evidence="9">
    <location>
        <begin position="1"/>
        <end position="481"/>
    </location>
</feature>
<dbReference type="Proteomes" id="UP001626550">
    <property type="component" value="Unassembled WGS sequence"/>
</dbReference>
<name>A0ABD2QMC3_9PLAT</name>
<dbReference type="PANTHER" id="PTHR24006:SF888">
    <property type="entry name" value="UBIQUITIN CARBOXYL-TERMINAL HYDROLASE 30"/>
    <property type="match status" value="1"/>
</dbReference>
<reference evidence="10 11" key="1">
    <citation type="submission" date="2024-11" db="EMBL/GenBank/DDBJ databases">
        <title>Adaptive evolution of stress response genes in parasites aligns with host niche diversity.</title>
        <authorList>
            <person name="Hahn C."/>
            <person name="Resl P."/>
        </authorList>
    </citation>
    <scope>NUCLEOTIDE SEQUENCE [LARGE SCALE GENOMIC DNA]</scope>
    <source>
        <strain evidence="10">EGGRZ-B1_66</strain>
        <tissue evidence="10">Body</tissue>
    </source>
</reference>
<dbReference type="Pfam" id="PF00443">
    <property type="entry name" value="UCH"/>
    <property type="match status" value="1"/>
</dbReference>
<evidence type="ECO:0000256" key="4">
    <source>
        <dbReference type="ARBA" id="ARBA00022670"/>
    </source>
</evidence>
<feature type="compositionally biased region" description="Basic residues" evidence="8">
    <location>
        <begin position="97"/>
        <end position="117"/>
    </location>
</feature>
<dbReference type="PROSITE" id="PS50235">
    <property type="entry name" value="USP_3"/>
    <property type="match status" value="1"/>
</dbReference>
<dbReference type="GO" id="GO:0006508">
    <property type="term" value="P:proteolysis"/>
    <property type="evidence" value="ECO:0007669"/>
    <property type="project" value="UniProtKB-KW"/>
</dbReference>
<keyword evidence="6 10" id="KW-0378">Hydrolase</keyword>
<dbReference type="InterPro" id="IPR038765">
    <property type="entry name" value="Papain-like_cys_pep_sf"/>
</dbReference>
<feature type="compositionally biased region" description="Low complexity" evidence="8">
    <location>
        <begin position="223"/>
        <end position="232"/>
    </location>
</feature>
<comment type="caution">
    <text evidence="10">The sequence shown here is derived from an EMBL/GenBank/DDBJ whole genome shotgun (WGS) entry which is preliminary data.</text>
</comment>
<dbReference type="AlphaFoldDB" id="A0ABD2QMC3"/>
<sequence>MLAKLKNTQENAEVKEKIRSSPLVWGESAYRSTVTEKIFGSIIVTTLCCTRCENYRHVFGTSLSLSVGIPRNQKAPDVFIVSPPQGTEDKGPSSSQPKKKKCTKRQQRVSSKKNKQQRKQERDRKGRYDSDEDTTQIFVHSSDEENTKRNSHKQLMLCSSTSSEEQDSLTETFHNHSLNDLDQNIPSQIESDRQDIESPILAESIDSDSSFIASTGDVEDNNEASSSASDNSHTIEEEDPKISNFSCSPPAEQSDEQVDDEERSLAYQWASIPIHEEENSSTKGDSVDLLDCLKWYMKEEIIQGLKCPSCSKNNEKPVMTEHRKRDLFLSPANALVIHVKRFEVCGRKNAVKLNQKLSFPVDLDLSSCCSKLCPMPSGVKYRLYALVQHSGNMQSGHYISYVAVGAERKSRNAMQQRLPWPLSSEYLIQMFRRCHSSNKSSSPVESIDSRKWFRCNDSHVSQASLDEVLSAQAYLLFYELI</sequence>
<evidence type="ECO:0000256" key="7">
    <source>
        <dbReference type="ARBA" id="ARBA00022807"/>
    </source>
</evidence>
<keyword evidence="11" id="KW-1185">Reference proteome</keyword>
<dbReference type="InterPro" id="IPR018200">
    <property type="entry name" value="USP_CS"/>
</dbReference>
<evidence type="ECO:0000256" key="8">
    <source>
        <dbReference type="SAM" id="MobiDB-lite"/>
    </source>
</evidence>
<feature type="compositionally biased region" description="Acidic residues" evidence="8">
    <location>
        <begin position="253"/>
        <end position="262"/>
    </location>
</feature>
<proteinExistence type="inferred from homology"/>
<feature type="compositionally biased region" description="Polar residues" evidence="8">
    <location>
        <begin position="157"/>
        <end position="169"/>
    </location>
</feature>
<feature type="region of interest" description="Disordered" evidence="8">
    <location>
        <begin position="203"/>
        <end position="263"/>
    </location>
</feature>
<comment type="catalytic activity">
    <reaction evidence="1">
        <text>Thiol-dependent hydrolysis of ester, thioester, amide, peptide and isopeptide bonds formed by the C-terminal Gly of ubiquitin (a 76-residue protein attached to proteins as an intracellular targeting signal).</text>
        <dbReference type="EC" id="3.4.19.12"/>
    </reaction>
</comment>
<feature type="region of interest" description="Disordered" evidence="8">
    <location>
        <begin position="77"/>
        <end position="169"/>
    </location>
</feature>